<protein>
    <submittedName>
        <fullName evidence="2">Uncharacterized protein</fullName>
    </submittedName>
</protein>
<sequence length="108" mass="11578">VGARRAQPLTPCTPSGPSSTARRRAPRRLRTCRAGAFSAWCGGSPMRPASATLRTFARSPSGVATRRLYAAAVAGSQRFSVRAAGARARSSTIWIEKSSRATPCWRRC</sequence>
<keyword evidence="3" id="KW-1185">Reference proteome</keyword>
<reference evidence="2" key="1">
    <citation type="submission" date="2023-10" db="EMBL/GenBank/DDBJ databases">
        <authorList>
            <person name="Chen Y."/>
            <person name="Shah S."/>
            <person name="Dougan E. K."/>
            <person name="Thang M."/>
            <person name="Chan C."/>
        </authorList>
    </citation>
    <scope>NUCLEOTIDE SEQUENCE [LARGE SCALE GENOMIC DNA]</scope>
</reference>
<dbReference type="EMBL" id="CAUYUJ010007356">
    <property type="protein sequence ID" value="CAK0820462.1"/>
    <property type="molecule type" value="Genomic_DNA"/>
</dbReference>
<proteinExistence type="predicted"/>
<evidence type="ECO:0000313" key="2">
    <source>
        <dbReference type="EMBL" id="CAK0820462.1"/>
    </source>
</evidence>
<feature type="region of interest" description="Disordered" evidence="1">
    <location>
        <begin position="1"/>
        <end position="27"/>
    </location>
</feature>
<dbReference type="Proteomes" id="UP001189429">
    <property type="component" value="Unassembled WGS sequence"/>
</dbReference>
<evidence type="ECO:0000313" key="3">
    <source>
        <dbReference type="Proteomes" id="UP001189429"/>
    </source>
</evidence>
<name>A0ABN9RU19_9DINO</name>
<feature type="non-terminal residue" evidence="2">
    <location>
        <position position="108"/>
    </location>
</feature>
<accession>A0ABN9RU19</accession>
<comment type="caution">
    <text evidence="2">The sequence shown here is derived from an EMBL/GenBank/DDBJ whole genome shotgun (WGS) entry which is preliminary data.</text>
</comment>
<feature type="non-terminal residue" evidence="2">
    <location>
        <position position="1"/>
    </location>
</feature>
<organism evidence="2 3">
    <name type="scientific">Prorocentrum cordatum</name>
    <dbReference type="NCBI Taxonomy" id="2364126"/>
    <lineage>
        <taxon>Eukaryota</taxon>
        <taxon>Sar</taxon>
        <taxon>Alveolata</taxon>
        <taxon>Dinophyceae</taxon>
        <taxon>Prorocentrales</taxon>
        <taxon>Prorocentraceae</taxon>
        <taxon>Prorocentrum</taxon>
    </lineage>
</organism>
<gene>
    <name evidence="2" type="ORF">PCOR1329_LOCUS22131</name>
</gene>
<evidence type="ECO:0000256" key="1">
    <source>
        <dbReference type="SAM" id="MobiDB-lite"/>
    </source>
</evidence>